<dbReference type="SUPFAM" id="SSF53850">
    <property type="entry name" value="Periplasmic binding protein-like II"/>
    <property type="match status" value="1"/>
</dbReference>
<gene>
    <name evidence="2" type="ORF">SAMN06296008_102279</name>
</gene>
<dbReference type="CDD" id="cd13578">
    <property type="entry name" value="PBP2_Bug27"/>
    <property type="match status" value="1"/>
</dbReference>
<dbReference type="OrthoDB" id="8678477at2"/>
<keyword evidence="3" id="KW-1185">Reference proteome</keyword>
<dbReference type="EMBL" id="FWXJ01000002">
    <property type="protein sequence ID" value="SMC34127.1"/>
    <property type="molecule type" value="Genomic_DNA"/>
</dbReference>
<evidence type="ECO:0000256" key="1">
    <source>
        <dbReference type="ARBA" id="ARBA00006987"/>
    </source>
</evidence>
<dbReference type="RefSeq" id="WP_084282672.1">
    <property type="nucleotide sequence ID" value="NZ_FWXJ01000002.1"/>
</dbReference>
<dbReference type="PANTHER" id="PTHR42928">
    <property type="entry name" value="TRICARBOXYLATE-BINDING PROTEIN"/>
    <property type="match status" value="1"/>
</dbReference>
<dbReference type="STRING" id="1938817.SAMN06296008_102279"/>
<evidence type="ECO:0000313" key="2">
    <source>
        <dbReference type="EMBL" id="SMC34127.1"/>
    </source>
</evidence>
<dbReference type="Pfam" id="PF03401">
    <property type="entry name" value="TctC"/>
    <property type="match status" value="1"/>
</dbReference>
<name>A0A1W1YD85_9BURK</name>
<sequence length="323" mass="35005">MKPNLIQTLMTVIALTLWSTTVIAKDFPQKPINLVVPFAPGGGTDSIARDLAKNLTEQLGQAVIVDNRAGGGGAIGAQMVAKADPDGYTLLFVTSTFITHAATETTLTYDVIKDFSPIAMIGRGPLMVVANSELGLNSIQDLIKYTKSNPTGVNFCSAGQGSINHLAGELFKQKTSLEMTHVPYKGSGPATLDLLAGRVQVFFATMPTMLQYVKSNKVTLLAMTSDKRSNLFPQVPTVAESGVPGFNITTWWGVVAPAKLPPEILKKLNREIRIASAKEPLKTRLVNEGATPFHTEPEEMQNLLEKELKMWRELVKTANIKVN</sequence>
<proteinExistence type="inferred from homology"/>
<accession>A0A1W1YD85</accession>
<keyword evidence="2" id="KW-0675">Receptor</keyword>
<dbReference type="Gene3D" id="3.40.190.150">
    <property type="entry name" value="Bordetella uptake gene, domain 1"/>
    <property type="match status" value="1"/>
</dbReference>
<comment type="similarity">
    <text evidence="1">Belongs to the UPF0065 (bug) family.</text>
</comment>
<reference evidence="2 3" key="1">
    <citation type="submission" date="2017-04" db="EMBL/GenBank/DDBJ databases">
        <authorList>
            <person name="Afonso C.L."/>
            <person name="Miller P.J."/>
            <person name="Scott M.A."/>
            <person name="Spackman E."/>
            <person name="Goraichik I."/>
            <person name="Dimitrov K.M."/>
            <person name="Suarez D.L."/>
            <person name="Swayne D.E."/>
        </authorList>
    </citation>
    <scope>NUCLEOTIDE SEQUENCE [LARGE SCALE GENOMIC DNA]</scope>
    <source>
        <strain evidence="2 3">VK13</strain>
    </source>
</reference>
<dbReference type="InterPro" id="IPR042100">
    <property type="entry name" value="Bug_dom1"/>
</dbReference>
<dbReference type="PIRSF" id="PIRSF017082">
    <property type="entry name" value="YflP"/>
    <property type="match status" value="1"/>
</dbReference>
<evidence type="ECO:0000313" key="3">
    <source>
        <dbReference type="Proteomes" id="UP000192708"/>
    </source>
</evidence>
<protein>
    <submittedName>
        <fullName evidence="2">Tripartite-type tricarboxylate transporter, receptor component TctC</fullName>
    </submittedName>
</protein>
<dbReference type="InterPro" id="IPR005064">
    <property type="entry name" value="BUG"/>
</dbReference>
<dbReference type="PANTHER" id="PTHR42928:SF5">
    <property type="entry name" value="BLR1237 PROTEIN"/>
    <property type="match status" value="1"/>
</dbReference>
<dbReference type="Proteomes" id="UP000192708">
    <property type="component" value="Unassembled WGS sequence"/>
</dbReference>
<organism evidence="2 3">
    <name type="scientific">Polynucleobacter kasalickyi</name>
    <dbReference type="NCBI Taxonomy" id="1938817"/>
    <lineage>
        <taxon>Bacteria</taxon>
        <taxon>Pseudomonadati</taxon>
        <taxon>Pseudomonadota</taxon>
        <taxon>Betaproteobacteria</taxon>
        <taxon>Burkholderiales</taxon>
        <taxon>Burkholderiaceae</taxon>
        <taxon>Polynucleobacter</taxon>
    </lineage>
</organism>
<dbReference type="Gene3D" id="3.40.190.10">
    <property type="entry name" value="Periplasmic binding protein-like II"/>
    <property type="match status" value="1"/>
</dbReference>
<dbReference type="AlphaFoldDB" id="A0A1W1YD85"/>